<keyword evidence="1" id="KW-0732">Signal</keyword>
<comment type="caution">
    <text evidence="2">The sequence shown here is derived from an EMBL/GenBank/DDBJ whole genome shotgun (WGS) entry which is preliminary data.</text>
</comment>
<evidence type="ECO:0000313" key="2">
    <source>
        <dbReference type="EMBL" id="CAF1518294.1"/>
    </source>
</evidence>
<evidence type="ECO:0000256" key="1">
    <source>
        <dbReference type="SAM" id="SignalP"/>
    </source>
</evidence>
<feature type="chain" id="PRO_5032480863" evidence="1">
    <location>
        <begin position="16"/>
        <end position="94"/>
    </location>
</feature>
<feature type="non-terminal residue" evidence="2">
    <location>
        <position position="94"/>
    </location>
</feature>
<reference evidence="2" key="1">
    <citation type="submission" date="2021-02" db="EMBL/GenBank/DDBJ databases">
        <authorList>
            <person name="Nowell W R."/>
        </authorList>
    </citation>
    <scope>NUCLEOTIDE SEQUENCE</scope>
</reference>
<sequence length="94" mass="10405">MAIITVLMIGFGIMSVPVSYLLFSDSTPPSCNMKIATNRGFNKYYGIIDMPNHFTLSQTEECRTNIIYQPALPQMILNSDHSATSFMTLAGYGT</sequence>
<protein>
    <submittedName>
        <fullName evidence="2">Uncharacterized protein</fullName>
    </submittedName>
</protein>
<gene>
    <name evidence="2" type="ORF">VCS650_LOCUS43148</name>
</gene>
<evidence type="ECO:0000313" key="3">
    <source>
        <dbReference type="Proteomes" id="UP000663891"/>
    </source>
</evidence>
<dbReference type="Proteomes" id="UP000663891">
    <property type="component" value="Unassembled WGS sequence"/>
</dbReference>
<proteinExistence type="predicted"/>
<accession>A0A815UAV3</accession>
<dbReference type="AlphaFoldDB" id="A0A815UAV3"/>
<feature type="signal peptide" evidence="1">
    <location>
        <begin position="1"/>
        <end position="15"/>
    </location>
</feature>
<dbReference type="EMBL" id="CAJNON010002883">
    <property type="protein sequence ID" value="CAF1518294.1"/>
    <property type="molecule type" value="Genomic_DNA"/>
</dbReference>
<organism evidence="2 3">
    <name type="scientific">Adineta steineri</name>
    <dbReference type="NCBI Taxonomy" id="433720"/>
    <lineage>
        <taxon>Eukaryota</taxon>
        <taxon>Metazoa</taxon>
        <taxon>Spiralia</taxon>
        <taxon>Gnathifera</taxon>
        <taxon>Rotifera</taxon>
        <taxon>Eurotatoria</taxon>
        <taxon>Bdelloidea</taxon>
        <taxon>Adinetida</taxon>
        <taxon>Adinetidae</taxon>
        <taxon>Adineta</taxon>
    </lineage>
</organism>
<name>A0A815UAV3_9BILA</name>